<evidence type="ECO:0000313" key="1">
    <source>
        <dbReference type="Proteomes" id="UP000887576"/>
    </source>
</evidence>
<organism evidence="1 2">
    <name type="scientific">Panagrolaimus sp. JU765</name>
    <dbReference type="NCBI Taxonomy" id="591449"/>
    <lineage>
        <taxon>Eukaryota</taxon>
        <taxon>Metazoa</taxon>
        <taxon>Ecdysozoa</taxon>
        <taxon>Nematoda</taxon>
        <taxon>Chromadorea</taxon>
        <taxon>Rhabditida</taxon>
        <taxon>Tylenchina</taxon>
        <taxon>Panagrolaimomorpha</taxon>
        <taxon>Panagrolaimoidea</taxon>
        <taxon>Panagrolaimidae</taxon>
        <taxon>Panagrolaimus</taxon>
    </lineage>
</organism>
<sequence length="83" mass="9415">MGINLELILSTVNSETNEIVFESELIFNGVFVKCKGKINKQTLFGTIFLEFDAEKAESETQKNSEALKMYKTRIDAIQNYLSS</sequence>
<accession>A0AC34R5U3</accession>
<proteinExistence type="predicted"/>
<protein>
    <submittedName>
        <fullName evidence="2">Uncharacterized protein</fullName>
    </submittedName>
</protein>
<dbReference type="WBParaSite" id="JU765_v2.g367.t1">
    <property type="protein sequence ID" value="JU765_v2.g367.t1"/>
    <property type="gene ID" value="JU765_v2.g367"/>
</dbReference>
<reference evidence="2" key="1">
    <citation type="submission" date="2022-11" db="UniProtKB">
        <authorList>
            <consortium name="WormBaseParasite"/>
        </authorList>
    </citation>
    <scope>IDENTIFICATION</scope>
</reference>
<name>A0AC34R5U3_9BILA</name>
<evidence type="ECO:0000313" key="2">
    <source>
        <dbReference type="WBParaSite" id="JU765_v2.g367.t1"/>
    </source>
</evidence>
<dbReference type="Proteomes" id="UP000887576">
    <property type="component" value="Unplaced"/>
</dbReference>